<evidence type="ECO:0000313" key="1">
    <source>
        <dbReference type="EMBL" id="BAN09590.1"/>
    </source>
</evidence>
<gene>
    <name evidence="2" type="ORF">BAE39_27010</name>
</gene>
<dbReference type="Proteomes" id="UP000093748">
    <property type="component" value="Unassembled WGS sequence"/>
</dbReference>
<organism evidence="1">
    <name type="scientific">Rhizobium loti</name>
    <name type="common">Mesorhizobium loti</name>
    <dbReference type="NCBI Taxonomy" id="381"/>
    <lineage>
        <taxon>Bacteria</taxon>
        <taxon>Pseudomonadati</taxon>
        <taxon>Pseudomonadota</taxon>
        <taxon>Alphaproteobacteria</taxon>
        <taxon>Hyphomicrobiales</taxon>
        <taxon>Phyllobacteriaceae</taxon>
        <taxon>Mesorhizobium</taxon>
    </lineage>
</organism>
<reference evidence="1" key="1">
    <citation type="submission" date="2012-10" db="EMBL/GenBank/DDBJ databases">
        <authorList>
            <person name="Maita H."/>
            <person name="Sato S."/>
        </authorList>
    </citation>
    <scope>NUCLEOTIDE SEQUENCE</scope>
    <source>
        <strain evidence="1">NZP2037</strain>
    </source>
</reference>
<sequence length="117" mass="13048">MPWEQPLQQILALSARSWDFGQEGRCGKIVPLIAGNDRSLSISNEDFIGRGSLSFFDMDFVNGKPAPPRLGLARMFRPSACVECDAVNQYDFSGRTARRHYAEILQCLRQNGPIGKS</sequence>
<name>M5AM72_RHILI</name>
<evidence type="ECO:0000313" key="3">
    <source>
        <dbReference type="Proteomes" id="UP000093748"/>
    </source>
</evidence>
<accession>M5AM72</accession>
<proteinExistence type="predicted"/>
<dbReference type="EMBL" id="LZTJ01000002">
    <property type="protein sequence ID" value="OBP79976.1"/>
    <property type="molecule type" value="Genomic_DNA"/>
</dbReference>
<dbReference type="AlphaFoldDB" id="M5AM72"/>
<protein>
    <submittedName>
        <fullName evidence="1">Probable transposase</fullName>
    </submittedName>
</protein>
<reference evidence="3" key="3">
    <citation type="submission" date="2016-06" db="EMBL/GenBank/DDBJ databases">
        <title>NZP2037 Pacbio-Illumina hybrid assembly.</title>
        <authorList>
            <person name="Ramsay J.P."/>
        </authorList>
    </citation>
    <scope>NUCLEOTIDE SEQUENCE [LARGE SCALE GENOMIC DNA]</scope>
    <source>
        <strain evidence="3">R7ANS::ICEMlSym2042</strain>
    </source>
</reference>
<evidence type="ECO:0000313" key="2">
    <source>
        <dbReference type="EMBL" id="OBP79976.1"/>
    </source>
</evidence>
<reference evidence="1" key="2">
    <citation type="journal article" date="2013" name="Microbes Environ.">
        <title>Commonalities and Differences among Symbiosis Islands of Three Mesorhizobium loti Strains.</title>
        <authorList>
            <person name="Kasai-Maita H."/>
            <person name="Hirakawa H."/>
            <person name="Nakamura Y."/>
            <person name="Kaneko T."/>
            <person name="Miki K."/>
            <person name="Maruya J."/>
            <person name="Okazaki S."/>
            <person name="Tabata S."/>
            <person name="Saeki K."/>
            <person name="Sato S."/>
        </authorList>
    </citation>
    <scope>NUCLEOTIDE SEQUENCE</scope>
    <source>
        <strain evidence="1">NZP2037</strain>
    </source>
</reference>
<reference evidence="2" key="4">
    <citation type="submission" date="2016-06" db="EMBL/GenBank/DDBJ databases">
        <authorList>
            <person name="Kjaerup R.B."/>
            <person name="Dalgaard T.S."/>
            <person name="Juul-Madsen H.R."/>
        </authorList>
    </citation>
    <scope>NUCLEOTIDE SEQUENCE</scope>
    <source>
        <strain evidence="2">R7ANS::ICEMlSym2042</strain>
    </source>
</reference>
<dbReference type="RefSeq" id="WP_032920888.1">
    <property type="nucleotide sequence ID" value="NZ_CP033334.1"/>
</dbReference>
<dbReference type="EMBL" id="AP012557">
    <property type="protein sequence ID" value="BAN09590.1"/>
    <property type="molecule type" value="Genomic_DNA"/>
</dbReference>